<keyword evidence="1" id="KW-0472">Membrane</keyword>
<dbReference type="GO" id="GO:0035159">
    <property type="term" value="P:regulation of tube length, open tracheal system"/>
    <property type="evidence" value="ECO:0007669"/>
    <property type="project" value="TreeGrafter"/>
</dbReference>
<feature type="transmembrane region" description="Helical" evidence="1">
    <location>
        <begin position="63"/>
        <end position="88"/>
    </location>
</feature>
<dbReference type="Proteomes" id="UP001431783">
    <property type="component" value="Unassembled WGS sequence"/>
</dbReference>
<evidence type="ECO:0000313" key="3">
    <source>
        <dbReference type="Proteomes" id="UP001431783"/>
    </source>
</evidence>
<evidence type="ECO:0000256" key="1">
    <source>
        <dbReference type="SAM" id="Phobius"/>
    </source>
</evidence>
<keyword evidence="3" id="KW-1185">Reference proteome</keyword>
<dbReference type="PANTHER" id="PTHR36694:SF11">
    <property type="entry name" value="LP21121P-RELATED"/>
    <property type="match status" value="1"/>
</dbReference>
<reference evidence="2 3" key="1">
    <citation type="submission" date="2023-03" db="EMBL/GenBank/DDBJ databases">
        <title>Genome insight into feeding habits of ladybird beetles.</title>
        <authorList>
            <person name="Li H.-S."/>
            <person name="Huang Y.-H."/>
            <person name="Pang H."/>
        </authorList>
    </citation>
    <scope>NUCLEOTIDE SEQUENCE [LARGE SCALE GENOMIC DNA]</scope>
    <source>
        <strain evidence="2">SYSU_2023b</strain>
        <tissue evidence="2">Whole body</tissue>
    </source>
</reference>
<accession>A0AAW1V878</accession>
<proteinExistence type="predicted"/>
<dbReference type="GO" id="GO:0060857">
    <property type="term" value="P:establishment of glial blood-brain barrier"/>
    <property type="evidence" value="ECO:0007669"/>
    <property type="project" value="TreeGrafter"/>
</dbReference>
<dbReference type="PANTHER" id="PTHR36694">
    <property type="entry name" value="PASIFLORA 1, ISOFORM A-RELATED"/>
    <property type="match status" value="1"/>
</dbReference>
<organism evidence="2 3">
    <name type="scientific">Henosepilachna vigintioctopunctata</name>
    <dbReference type="NCBI Taxonomy" id="420089"/>
    <lineage>
        <taxon>Eukaryota</taxon>
        <taxon>Metazoa</taxon>
        <taxon>Ecdysozoa</taxon>
        <taxon>Arthropoda</taxon>
        <taxon>Hexapoda</taxon>
        <taxon>Insecta</taxon>
        <taxon>Pterygota</taxon>
        <taxon>Neoptera</taxon>
        <taxon>Endopterygota</taxon>
        <taxon>Coleoptera</taxon>
        <taxon>Polyphaga</taxon>
        <taxon>Cucujiformia</taxon>
        <taxon>Coccinelloidea</taxon>
        <taxon>Coccinellidae</taxon>
        <taxon>Epilachninae</taxon>
        <taxon>Epilachnini</taxon>
        <taxon>Henosepilachna</taxon>
    </lineage>
</organism>
<name>A0AAW1V878_9CUCU</name>
<keyword evidence="1" id="KW-0812">Transmembrane</keyword>
<dbReference type="AlphaFoldDB" id="A0AAW1V878"/>
<sequence length="169" mass="19436">MAIVNSCWSPCIWTNSLKTGCRAIAFYTGAMSIVLMTFISFNMNGGDSTQLYNPLFEADVRLSMQVVGSLMLLYLFALILSAISLIIGISNMTRGLMLPWLIGFGIVILFQLAFGVWLIYGYYIYLDATYYAFIDWCWMAYNIYCWVVVYSQYQIFEEMQSPNIELLWP</sequence>
<dbReference type="EMBL" id="JARQZJ010000122">
    <property type="protein sequence ID" value="KAK9889359.1"/>
    <property type="molecule type" value="Genomic_DNA"/>
</dbReference>
<feature type="transmembrane region" description="Helical" evidence="1">
    <location>
        <begin position="130"/>
        <end position="150"/>
    </location>
</feature>
<dbReference type="GO" id="GO:0005886">
    <property type="term" value="C:plasma membrane"/>
    <property type="evidence" value="ECO:0007669"/>
    <property type="project" value="TreeGrafter"/>
</dbReference>
<evidence type="ECO:0000313" key="2">
    <source>
        <dbReference type="EMBL" id="KAK9889359.1"/>
    </source>
</evidence>
<keyword evidence="1" id="KW-1133">Transmembrane helix</keyword>
<gene>
    <name evidence="2" type="ORF">WA026_004634</name>
</gene>
<feature type="transmembrane region" description="Helical" evidence="1">
    <location>
        <begin position="24"/>
        <end position="43"/>
    </location>
</feature>
<dbReference type="GO" id="GO:0019991">
    <property type="term" value="P:septate junction assembly"/>
    <property type="evidence" value="ECO:0007669"/>
    <property type="project" value="TreeGrafter"/>
</dbReference>
<comment type="caution">
    <text evidence="2">The sequence shown here is derived from an EMBL/GenBank/DDBJ whole genome shotgun (WGS) entry which is preliminary data.</text>
</comment>
<protein>
    <submittedName>
        <fullName evidence="2">Uncharacterized protein</fullName>
    </submittedName>
</protein>
<feature type="transmembrane region" description="Helical" evidence="1">
    <location>
        <begin position="100"/>
        <end position="124"/>
    </location>
</feature>